<dbReference type="InterPro" id="IPR027417">
    <property type="entry name" value="P-loop_NTPase"/>
</dbReference>
<protein>
    <submittedName>
        <fullName evidence="7">ATP-binding cassette domain-containing protein</fullName>
    </submittedName>
</protein>
<dbReference type="InterPro" id="IPR032781">
    <property type="entry name" value="ABC_tran_Xtn"/>
</dbReference>
<evidence type="ECO:0000313" key="7">
    <source>
        <dbReference type="EMBL" id="MCX2979512.1"/>
    </source>
</evidence>
<dbReference type="Pfam" id="PF12848">
    <property type="entry name" value="ABC_tran_Xtn"/>
    <property type="match status" value="1"/>
</dbReference>
<keyword evidence="8" id="KW-1185">Reference proteome</keyword>
<dbReference type="GO" id="GO:0005524">
    <property type="term" value="F:ATP binding"/>
    <property type="evidence" value="ECO:0007669"/>
    <property type="project" value="UniProtKB-KW"/>
</dbReference>
<organism evidence="7 8">
    <name type="scientific">Candidatus Litorirhabdus singularis</name>
    <dbReference type="NCBI Taxonomy" id="2518993"/>
    <lineage>
        <taxon>Bacteria</taxon>
        <taxon>Pseudomonadati</taxon>
        <taxon>Pseudomonadota</taxon>
        <taxon>Gammaproteobacteria</taxon>
        <taxon>Cellvibrionales</taxon>
        <taxon>Halieaceae</taxon>
        <taxon>Candidatus Litorirhabdus</taxon>
    </lineage>
</organism>
<keyword evidence="2" id="KW-0547">Nucleotide-binding</keyword>
<dbReference type="Gene3D" id="3.40.50.300">
    <property type="entry name" value="P-loop containing nucleotide triphosphate hydrolases"/>
    <property type="match status" value="2"/>
</dbReference>
<keyword evidence="1" id="KW-0677">Repeat</keyword>
<evidence type="ECO:0000256" key="2">
    <source>
        <dbReference type="ARBA" id="ARBA00022741"/>
    </source>
</evidence>
<dbReference type="RefSeq" id="WP_279243513.1">
    <property type="nucleotide sequence ID" value="NZ_SHNN01000001.1"/>
</dbReference>
<dbReference type="PANTHER" id="PTHR19211:SF14">
    <property type="entry name" value="ATP-BINDING CASSETTE SUB-FAMILY F MEMBER 1"/>
    <property type="match status" value="1"/>
</dbReference>
<name>A0ABT3TB53_9GAMM</name>
<dbReference type="EMBL" id="SHNN01000001">
    <property type="protein sequence ID" value="MCX2979512.1"/>
    <property type="molecule type" value="Genomic_DNA"/>
</dbReference>
<accession>A0ABT3TB53</accession>
<feature type="region of interest" description="Disordered" evidence="5">
    <location>
        <begin position="525"/>
        <end position="561"/>
    </location>
</feature>
<dbReference type="Proteomes" id="UP001143362">
    <property type="component" value="Unassembled WGS sequence"/>
</dbReference>
<evidence type="ECO:0000256" key="4">
    <source>
        <dbReference type="SAM" id="Coils"/>
    </source>
</evidence>
<feature type="domain" description="ABC transporter" evidence="6">
    <location>
        <begin position="313"/>
        <end position="527"/>
    </location>
</feature>
<evidence type="ECO:0000256" key="3">
    <source>
        <dbReference type="ARBA" id="ARBA00022840"/>
    </source>
</evidence>
<dbReference type="PROSITE" id="PS50893">
    <property type="entry name" value="ABC_TRANSPORTER_2"/>
    <property type="match status" value="2"/>
</dbReference>
<dbReference type="CDD" id="cd03221">
    <property type="entry name" value="ABCF_EF-3"/>
    <property type="match status" value="2"/>
</dbReference>
<dbReference type="InterPro" id="IPR003439">
    <property type="entry name" value="ABC_transporter-like_ATP-bd"/>
</dbReference>
<dbReference type="Pfam" id="PF00005">
    <property type="entry name" value="ABC_tran"/>
    <property type="match status" value="2"/>
</dbReference>
<evidence type="ECO:0000313" key="8">
    <source>
        <dbReference type="Proteomes" id="UP001143362"/>
    </source>
</evidence>
<feature type="compositionally biased region" description="Basic and acidic residues" evidence="5">
    <location>
        <begin position="549"/>
        <end position="560"/>
    </location>
</feature>
<evidence type="ECO:0000259" key="6">
    <source>
        <dbReference type="PROSITE" id="PS50893"/>
    </source>
</evidence>
<dbReference type="InterPro" id="IPR050611">
    <property type="entry name" value="ABCF"/>
</dbReference>
<dbReference type="PROSITE" id="PS00211">
    <property type="entry name" value="ABC_TRANSPORTER_1"/>
    <property type="match status" value="1"/>
</dbReference>
<dbReference type="SMART" id="SM00382">
    <property type="entry name" value="AAA"/>
    <property type="match status" value="2"/>
</dbReference>
<gene>
    <name evidence="7" type="ORF">EYC98_01405</name>
</gene>
<keyword evidence="3 7" id="KW-0067">ATP-binding</keyword>
<dbReference type="SUPFAM" id="SSF52540">
    <property type="entry name" value="P-loop containing nucleoside triphosphate hydrolases"/>
    <property type="match status" value="2"/>
</dbReference>
<evidence type="ECO:0000256" key="5">
    <source>
        <dbReference type="SAM" id="MobiDB-lite"/>
    </source>
</evidence>
<sequence>MIILRNISLRRGSKTLLNNVELTIQPGQRIALTGANGCGKSSLFALLQGELGADTGAIEGLDSMRMASMAQEVSATSENARDYLIGGNTEVFALRQQLQAAEQAEDFARVGQIHNELEACDGYDVERQADLLLAGLGFATDDSARSVKDFSGGWRIRLNLGRALMCPSDILLLDEPTNHLDLDATVWLQQWLVAYRGTLIMVSHDRDFIDATCQQIVHMEQQGLQLYKGNYSAFERQRAERLANQQATYARQQQRVSEIDDFVRRFRYKATKAKQAQSRLKELERMQLIAPAHIDSPFRFRFPEAARASDPMLKLDKARLGHGDTVVLSQVDLVLRPGSRIGLLGRNGAGKSTLLKSLTGVLPLLAGERFTGPHCSIGYFDQQQLEALDLQASAALHLQRARPQAREQEVLDFIGGFDFRGDNATKPIAPFSGGEKARLALALIVWQQPNLLILDEPTNHLDMEMRHALTMALQEYTGAVVLVTHDRHLLRNTVEELLLVHDGGVDVYEDDVAAYEKWILQQNPDARPQQREMHAAPVTETAATRKQQRKESAEQREKLKPLRSAIARAETQMDKASTALAAIEARLSEPSLYEESNKAELADLVWEQGKLRNEAEQLEESWLEFHQELEDLEQSTV</sequence>
<comment type="caution">
    <text evidence="7">The sequence shown here is derived from an EMBL/GenBank/DDBJ whole genome shotgun (WGS) entry which is preliminary data.</text>
</comment>
<reference evidence="7" key="1">
    <citation type="submission" date="2019-02" db="EMBL/GenBank/DDBJ databases">
        <authorList>
            <person name="Li S.-H."/>
        </authorList>
    </citation>
    <scope>NUCLEOTIDE SEQUENCE</scope>
    <source>
        <strain evidence="7">IMCC14734</strain>
    </source>
</reference>
<evidence type="ECO:0000256" key="1">
    <source>
        <dbReference type="ARBA" id="ARBA00022737"/>
    </source>
</evidence>
<dbReference type="InterPro" id="IPR017871">
    <property type="entry name" value="ABC_transporter-like_CS"/>
</dbReference>
<feature type="domain" description="ABC transporter" evidence="6">
    <location>
        <begin position="2"/>
        <end position="246"/>
    </location>
</feature>
<dbReference type="PANTHER" id="PTHR19211">
    <property type="entry name" value="ATP-BINDING TRANSPORT PROTEIN-RELATED"/>
    <property type="match status" value="1"/>
</dbReference>
<feature type="coiled-coil region" evidence="4">
    <location>
        <begin position="566"/>
        <end position="635"/>
    </location>
</feature>
<dbReference type="InterPro" id="IPR003593">
    <property type="entry name" value="AAA+_ATPase"/>
</dbReference>
<keyword evidence="4" id="KW-0175">Coiled coil</keyword>
<proteinExistence type="predicted"/>